<sequence>MSDTKSRADQILAAAAAAYAESTAAEIQLLRIALRYADLNATPDPPPGKGKMTVVGGEGCPALPEACVREFDAHMESGDEHASSYLGEALALRHRFPKTFARVLAGDVPARQARELARACLALTLPAAGTIDEEVHLRLETIDSQELSRLISSARTRAGLSSAA</sequence>
<gene>
    <name evidence="1" type="ORF">ACFFGN_29935</name>
</gene>
<keyword evidence="2" id="KW-1185">Reference proteome</keyword>
<accession>A0ABV6QUL2</accession>
<dbReference type="RefSeq" id="WP_380054416.1">
    <property type="nucleotide sequence ID" value="NZ_JBHLTC010000039.1"/>
</dbReference>
<evidence type="ECO:0000313" key="2">
    <source>
        <dbReference type="Proteomes" id="UP001589890"/>
    </source>
</evidence>
<dbReference type="EMBL" id="JBHLTC010000039">
    <property type="protein sequence ID" value="MFC0628328.1"/>
    <property type="molecule type" value="Genomic_DNA"/>
</dbReference>
<evidence type="ECO:0000313" key="1">
    <source>
        <dbReference type="EMBL" id="MFC0628328.1"/>
    </source>
</evidence>
<protein>
    <recommendedName>
        <fullName evidence="3">DUF222 domain-containing protein</fullName>
    </recommendedName>
</protein>
<evidence type="ECO:0008006" key="3">
    <source>
        <dbReference type="Google" id="ProtNLM"/>
    </source>
</evidence>
<comment type="caution">
    <text evidence="1">The sequence shown here is derived from an EMBL/GenBank/DDBJ whole genome shotgun (WGS) entry which is preliminary data.</text>
</comment>
<organism evidence="1 2">
    <name type="scientific">Kribbella deserti</name>
    <dbReference type="NCBI Taxonomy" id="1926257"/>
    <lineage>
        <taxon>Bacteria</taxon>
        <taxon>Bacillati</taxon>
        <taxon>Actinomycetota</taxon>
        <taxon>Actinomycetes</taxon>
        <taxon>Propionibacteriales</taxon>
        <taxon>Kribbellaceae</taxon>
        <taxon>Kribbella</taxon>
    </lineage>
</organism>
<proteinExistence type="predicted"/>
<reference evidence="1 2" key="1">
    <citation type="submission" date="2024-09" db="EMBL/GenBank/DDBJ databases">
        <authorList>
            <person name="Sun Q."/>
            <person name="Mori K."/>
        </authorList>
    </citation>
    <scope>NUCLEOTIDE SEQUENCE [LARGE SCALE GENOMIC DNA]</scope>
    <source>
        <strain evidence="1 2">CGMCC 1.15906</strain>
    </source>
</reference>
<dbReference type="Proteomes" id="UP001589890">
    <property type="component" value="Unassembled WGS sequence"/>
</dbReference>
<name>A0ABV6QUL2_9ACTN</name>